<dbReference type="FunFam" id="1.25.40.180:FF:000020">
    <property type="entry name" value="Eukaryotic translation initiation factor subunit"/>
    <property type="match status" value="1"/>
</dbReference>
<dbReference type="GO" id="GO:0010494">
    <property type="term" value="C:cytoplasmic stress granule"/>
    <property type="evidence" value="ECO:0007669"/>
    <property type="project" value="UniProtKB-ARBA"/>
</dbReference>
<evidence type="ECO:0000256" key="6">
    <source>
        <dbReference type="ARBA" id="ARBA00022884"/>
    </source>
</evidence>
<evidence type="ECO:0000256" key="3">
    <source>
        <dbReference type="ARBA" id="ARBA00022490"/>
    </source>
</evidence>
<comment type="caution">
    <text evidence="10">The sequence shown here is derived from an EMBL/GenBank/DDBJ whole genome shotgun (WGS) entry which is preliminary data.</text>
</comment>
<feature type="domain" description="MIF4G" evidence="9">
    <location>
        <begin position="621"/>
        <end position="856"/>
    </location>
</feature>
<feature type="compositionally biased region" description="Polar residues" evidence="8">
    <location>
        <begin position="72"/>
        <end position="83"/>
    </location>
</feature>
<evidence type="ECO:0000256" key="7">
    <source>
        <dbReference type="ARBA" id="ARBA00022917"/>
    </source>
</evidence>
<dbReference type="Proteomes" id="UP000823405">
    <property type="component" value="Unassembled WGS sequence"/>
</dbReference>
<feature type="non-terminal residue" evidence="10">
    <location>
        <position position="945"/>
    </location>
</feature>
<dbReference type="PANTHER" id="PTHR23253">
    <property type="entry name" value="EUKARYOTIC TRANSLATION INITIATION FACTOR 4 GAMMA"/>
    <property type="match status" value="1"/>
</dbReference>
<keyword evidence="11" id="KW-1185">Reference proteome</keyword>
<dbReference type="GO" id="GO:0003743">
    <property type="term" value="F:translation initiation factor activity"/>
    <property type="evidence" value="ECO:0007669"/>
    <property type="project" value="UniProtKB-KW"/>
</dbReference>
<organism evidence="10 11">
    <name type="scientific">Linnemannia gamsii</name>
    <dbReference type="NCBI Taxonomy" id="64522"/>
    <lineage>
        <taxon>Eukaryota</taxon>
        <taxon>Fungi</taxon>
        <taxon>Fungi incertae sedis</taxon>
        <taxon>Mucoromycota</taxon>
        <taxon>Mortierellomycotina</taxon>
        <taxon>Mortierellomycetes</taxon>
        <taxon>Mortierellales</taxon>
        <taxon>Mortierellaceae</taxon>
        <taxon>Linnemannia</taxon>
    </lineage>
</organism>
<dbReference type="InterPro" id="IPR003890">
    <property type="entry name" value="MIF4G-like_typ-3"/>
</dbReference>
<feature type="region of interest" description="Disordered" evidence="8">
    <location>
        <begin position="240"/>
        <end position="437"/>
    </location>
</feature>
<name>A0A9P6UFC6_9FUNG</name>
<keyword evidence="4" id="KW-0396">Initiation factor</keyword>
<evidence type="ECO:0000313" key="10">
    <source>
        <dbReference type="EMBL" id="KAG0287073.1"/>
    </source>
</evidence>
<dbReference type="AlphaFoldDB" id="A0A9P6UFC6"/>
<feature type="compositionally biased region" description="Polar residues" evidence="8">
    <location>
        <begin position="925"/>
        <end position="937"/>
    </location>
</feature>
<feature type="region of interest" description="Disordered" evidence="8">
    <location>
        <begin position="1"/>
        <end position="134"/>
    </location>
</feature>
<evidence type="ECO:0000256" key="1">
    <source>
        <dbReference type="ARBA" id="ARBA00004496"/>
    </source>
</evidence>
<keyword evidence="5" id="KW-0597">Phosphoprotein</keyword>
<dbReference type="InterPro" id="IPR036211">
    <property type="entry name" value="eIF4G_eIF4E-bd_sf"/>
</dbReference>
<accession>A0A9P6UFC6</accession>
<feature type="region of interest" description="Disordered" evidence="8">
    <location>
        <begin position="456"/>
        <end position="584"/>
    </location>
</feature>
<dbReference type="SUPFAM" id="SSF101489">
    <property type="entry name" value="Eukaryotic initiation factor 4f subunit eIF4g, eIF4e-binding domain"/>
    <property type="match status" value="1"/>
</dbReference>
<dbReference type="Gene3D" id="1.25.40.180">
    <property type="match status" value="1"/>
</dbReference>
<keyword evidence="3" id="KW-0963">Cytoplasm</keyword>
<sequence length="945" mass="104552">MPSSNSANRRSQAPTAAAAVKGQPVAAKPAASAATAAVQFGSINDSTSGSAPAASGEETPATTTTEDAMTFGSITATKKISSNKPEETAAPAQEPTQPVPAESHHNTFKPTAHVSQNQHRRTDSTSSAHTNEHHYRAQVPPTISQAPMMSSMVPPVGAGFTSQQPPVKNMRPMNPQAGHHMHAQQWNQYHQQPMYNPGMPGYSVPPQRQPIAARQPFNTNAPSFTPQAQGSKRIAIINPETKAEVKPEATSSPSLDSKAAKTNVADVKAATEEEKKSIITPPPVKNVIKIVNPAEKEREERERKEKEEKERKEKEEKERLEREEKERIEREAKEAEERRIREEKEAEERRIREEQEEKERKEKEERERKEKEEREEQERIEAERKRKEEEERIAREKAEAAEKARLEKEKAEAEAAKEKEPVSYPSHIQSPGNADAQGKFRYDRDFLMQFMNVCTDKPDSLPSLDVLGGDGNERGMPSPGGSQRGPRGAMPNGRGKPAQPMGSFSFGNKMGGLGGPNGVPMGMRTHSGDNRIHRSPSDNNFLPRNNNLSRPPSQRGSRGGKRGGGGGRGGDRGHQEPALTIPLADIVPLEKTENAWTPTVNAVQTPAALNGEEPISQDVVARKVKGLLNKLTLEKFDSISDKVIEIANLSSKEDDGTTLKHCIQIIFEKATDEPNFGSVYAQLCFKLMEKVSPEVKDVSVEGSTGGKLFRKYLLHRCQEDFMKGWKDKAAAGGVSLNDKDGPDLMSDEYYILMKAKRQGLGLIHFIGELFKLSMLTEKIMHECVKKLLANVKEPEEEETEGLCKLMTTVGLQLDRPQAKNHMDVYFVRMAELTKNNKLPSRIRFMVQDVIDLRANNWVNRRAATGPKTIAEIHEEAARQAEEKEKEMMRRSASSGGARGLPNRREQLSRGPSFRGGSGDARHDMNAQSPDGWSTVSNVPKKAGDL</sequence>
<feature type="compositionally biased region" description="Polar residues" evidence="8">
    <location>
        <begin position="537"/>
        <end position="554"/>
    </location>
</feature>
<dbReference type="SUPFAM" id="SSF48371">
    <property type="entry name" value="ARM repeat"/>
    <property type="match status" value="1"/>
</dbReference>
<proteinExistence type="inferred from homology"/>
<feature type="compositionally biased region" description="Basic and acidic residues" evidence="8">
    <location>
        <begin position="877"/>
        <end position="889"/>
    </location>
</feature>
<keyword evidence="7" id="KW-0648">Protein biosynthesis</keyword>
<dbReference type="GO" id="GO:0016281">
    <property type="term" value="C:eukaryotic translation initiation factor 4F complex"/>
    <property type="evidence" value="ECO:0007669"/>
    <property type="project" value="TreeGrafter"/>
</dbReference>
<feature type="compositionally biased region" description="Basic and acidic residues" evidence="8">
    <location>
        <begin position="294"/>
        <end position="421"/>
    </location>
</feature>
<dbReference type="Pfam" id="PF12152">
    <property type="entry name" value="eIF_4G1"/>
    <property type="match status" value="1"/>
</dbReference>
<keyword evidence="6" id="KW-0694">RNA-binding</keyword>
<evidence type="ECO:0000256" key="2">
    <source>
        <dbReference type="ARBA" id="ARBA00005775"/>
    </source>
</evidence>
<feature type="compositionally biased region" description="Low complexity" evidence="8">
    <location>
        <begin position="16"/>
        <end position="37"/>
    </location>
</feature>
<evidence type="ECO:0000259" key="9">
    <source>
        <dbReference type="SMART" id="SM00543"/>
    </source>
</evidence>
<dbReference type="Pfam" id="PF02854">
    <property type="entry name" value="MIF4G"/>
    <property type="match status" value="1"/>
</dbReference>
<dbReference type="InterPro" id="IPR022745">
    <property type="entry name" value="eIF4G1_eIF4E-bd"/>
</dbReference>
<reference evidence="10" key="1">
    <citation type="journal article" date="2020" name="Fungal Divers.">
        <title>Resolving the Mortierellaceae phylogeny through synthesis of multi-gene phylogenetics and phylogenomics.</title>
        <authorList>
            <person name="Vandepol N."/>
            <person name="Liber J."/>
            <person name="Desiro A."/>
            <person name="Na H."/>
            <person name="Kennedy M."/>
            <person name="Barry K."/>
            <person name="Grigoriev I.V."/>
            <person name="Miller A.N."/>
            <person name="O'Donnell K."/>
            <person name="Stajich J.E."/>
            <person name="Bonito G."/>
        </authorList>
    </citation>
    <scope>NUCLEOTIDE SEQUENCE</scope>
    <source>
        <strain evidence="10">NVP60</strain>
    </source>
</reference>
<dbReference type="PANTHER" id="PTHR23253:SF9">
    <property type="entry name" value="EUKARYOTIC TRANSLATION INITIATION FACTOR 4 GAMMA 2"/>
    <property type="match status" value="1"/>
</dbReference>
<dbReference type="GO" id="GO:0003729">
    <property type="term" value="F:mRNA binding"/>
    <property type="evidence" value="ECO:0007669"/>
    <property type="project" value="TreeGrafter"/>
</dbReference>
<protein>
    <recommendedName>
        <fullName evidence="9">MIF4G domain-containing protein</fullName>
    </recommendedName>
</protein>
<evidence type="ECO:0000256" key="5">
    <source>
        <dbReference type="ARBA" id="ARBA00022553"/>
    </source>
</evidence>
<feature type="compositionally biased region" description="Low complexity" evidence="8">
    <location>
        <begin position="474"/>
        <end position="488"/>
    </location>
</feature>
<dbReference type="EMBL" id="JAAAIN010003198">
    <property type="protein sequence ID" value="KAG0287073.1"/>
    <property type="molecule type" value="Genomic_DNA"/>
</dbReference>
<feature type="compositionally biased region" description="Low complexity" evidence="8">
    <location>
        <begin position="50"/>
        <end position="68"/>
    </location>
</feature>
<evidence type="ECO:0000313" key="11">
    <source>
        <dbReference type="Proteomes" id="UP000823405"/>
    </source>
</evidence>
<comment type="similarity">
    <text evidence="2">Belongs to the eukaryotic initiation factor 4G family.</text>
</comment>
<evidence type="ECO:0000256" key="8">
    <source>
        <dbReference type="SAM" id="MobiDB-lite"/>
    </source>
</evidence>
<gene>
    <name evidence="10" type="ORF">BGZ97_007202</name>
</gene>
<feature type="compositionally biased region" description="Basic and acidic residues" evidence="8">
    <location>
        <begin position="526"/>
        <end position="536"/>
    </location>
</feature>
<dbReference type="Gene3D" id="1.20.970.30">
    <property type="entry name" value="eIF4G, eIF4E-binding domain"/>
    <property type="match status" value="1"/>
</dbReference>
<comment type="subcellular location">
    <subcellularLocation>
        <location evidence="1">Cytoplasm</location>
    </subcellularLocation>
</comment>
<feature type="compositionally biased region" description="Polar residues" evidence="8">
    <location>
        <begin position="1"/>
        <end position="14"/>
    </location>
</feature>
<feature type="region of interest" description="Disordered" evidence="8">
    <location>
        <begin position="877"/>
        <end position="945"/>
    </location>
</feature>
<dbReference type="InterPro" id="IPR016024">
    <property type="entry name" value="ARM-type_fold"/>
</dbReference>
<dbReference type="SMART" id="SM00543">
    <property type="entry name" value="MIF4G"/>
    <property type="match status" value="1"/>
</dbReference>
<dbReference type="OrthoDB" id="514777at2759"/>
<evidence type="ECO:0000256" key="4">
    <source>
        <dbReference type="ARBA" id="ARBA00022540"/>
    </source>
</evidence>